<dbReference type="Proteomes" id="UP000002035">
    <property type="component" value="Unassembled WGS sequence"/>
</dbReference>
<dbReference type="AlphaFoldDB" id="C5FTZ9"/>
<dbReference type="OrthoDB" id="4510955at2759"/>
<gene>
    <name evidence="1" type="ORF">MCYG_06202</name>
</gene>
<evidence type="ECO:0000313" key="2">
    <source>
        <dbReference type="Proteomes" id="UP000002035"/>
    </source>
</evidence>
<dbReference type="GeneID" id="9222477"/>
<name>C5FTZ9_ARTOC</name>
<organism evidence="1 2">
    <name type="scientific">Arthroderma otae (strain ATCC MYA-4605 / CBS 113480)</name>
    <name type="common">Microsporum canis</name>
    <dbReference type="NCBI Taxonomy" id="554155"/>
    <lineage>
        <taxon>Eukaryota</taxon>
        <taxon>Fungi</taxon>
        <taxon>Dikarya</taxon>
        <taxon>Ascomycota</taxon>
        <taxon>Pezizomycotina</taxon>
        <taxon>Eurotiomycetes</taxon>
        <taxon>Eurotiomycetidae</taxon>
        <taxon>Onygenales</taxon>
        <taxon>Arthrodermataceae</taxon>
        <taxon>Microsporum</taxon>
    </lineage>
</organism>
<dbReference type="RefSeq" id="XP_002844238.1">
    <property type="nucleotide sequence ID" value="XM_002844192.1"/>
</dbReference>
<dbReference type="HOGENOM" id="CLU_2096328_0_0_1"/>
<proteinExistence type="predicted"/>
<dbReference type="EMBL" id="DS995706">
    <property type="protein sequence ID" value="EEQ33383.1"/>
    <property type="molecule type" value="Genomic_DNA"/>
</dbReference>
<protein>
    <submittedName>
        <fullName evidence="1">Uncharacterized protein</fullName>
    </submittedName>
</protein>
<accession>C5FTZ9</accession>
<sequence length="116" mass="13161">MALSTEAIISLVTLLVTCPSALLALWSYVSHLQTWPGEYNEPGLMMRLLRIFKLQHSTWYDIYLNQEGQTTHKLTSPPAGENINGTLGPIRFSIAALAENMSFQREFKVEVYCIRN</sequence>
<keyword evidence="2" id="KW-1185">Reference proteome</keyword>
<reference evidence="2" key="1">
    <citation type="journal article" date="2012" name="MBio">
        <title>Comparative genome analysis of Trichophyton rubrum and related dermatophytes reveals candidate genes involved in infection.</title>
        <authorList>
            <person name="Martinez D.A."/>
            <person name="Oliver B.G."/>
            <person name="Graeser Y."/>
            <person name="Goldberg J.M."/>
            <person name="Li W."/>
            <person name="Martinez-Rossi N.M."/>
            <person name="Monod M."/>
            <person name="Shelest E."/>
            <person name="Barton R.C."/>
            <person name="Birch E."/>
            <person name="Brakhage A.A."/>
            <person name="Chen Z."/>
            <person name="Gurr S.J."/>
            <person name="Heiman D."/>
            <person name="Heitman J."/>
            <person name="Kosti I."/>
            <person name="Rossi A."/>
            <person name="Saif S."/>
            <person name="Samalova M."/>
            <person name="Saunders C.W."/>
            <person name="Shea T."/>
            <person name="Summerbell R.C."/>
            <person name="Xu J."/>
            <person name="Young S."/>
            <person name="Zeng Q."/>
            <person name="Birren B.W."/>
            <person name="Cuomo C.A."/>
            <person name="White T.C."/>
        </authorList>
    </citation>
    <scope>NUCLEOTIDE SEQUENCE [LARGE SCALE GENOMIC DNA]</scope>
    <source>
        <strain evidence="2">ATCC MYA-4605 / CBS 113480</strain>
    </source>
</reference>
<evidence type="ECO:0000313" key="1">
    <source>
        <dbReference type="EMBL" id="EEQ33383.1"/>
    </source>
</evidence>
<dbReference type="VEuPathDB" id="FungiDB:MCYG_06202"/>